<feature type="transmembrane region" description="Helical" evidence="7">
    <location>
        <begin position="37"/>
        <end position="60"/>
    </location>
</feature>
<dbReference type="OrthoDB" id="1856718at2759"/>
<organism evidence="8 9">
    <name type="scientific">Giardia muris</name>
    <dbReference type="NCBI Taxonomy" id="5742"/>
    <lineage>
        <taxon>Eukaryota</taxon>
        <taxon>Metamonada</taxon>
        <taxon>Diplomonadida</taxon>
        <taxon>Hexamitidae</taxon>
        <taxon>Giardiinae</taxon>
        <taxon>Giardia</taxon>
    </lineage>
</organism>
<sequence>MEQELDRRMDSSALGTVGTLDEGIQEKEATGQKRLGCGMYFIFVLLGTAILMPFNCFITPGDYVFAFYPGDLYFSLCSSLNNVGNWSMMWVMLKFGHKLNANVMVQVSLVVWLVALVMTPLVAIIIKDGGDPGTPEDDRVRSIRMGITGCLILICGAFNGVAFPMTFSVASRLSWDMCQAIMNGNGVAGIVAVLINIIVTGVGMAIKSSNGNSYDDRNFLRYATLAYFVISGILVGSCIIAWNIVMKRFPELKHDIHEDASAGQGVVDPSELNPKTGRRYTTVEISRHLVVPGIAVFLVFFITLSLFPQITNMAGVFFYYRGNMIGNDTFHDKGLSPSSFTWWNLGLTANFMVGDWIGRAIPKIEVLSRIKVVPILIFSCCRFVFLPLFLLFAVPRSTDGLTTAPALVKPFCESAGNCSNKGVIGADVIVQIIMLIFAITNGYVGSVAMVRFVDCLPHMSYAGDGGRVMSLFLNTGLFFGSFTSLAISLLLSG</sequence>
<protein>
    <submittedName>
        <fullName evidence="8">Nucleoside transporter</fullName>
    </submittedName>
</protein>
<feature type="transmembrane region" description="Helical" evidence="7">
    <location>
        <begin position="370"/>
        <end position="394"/>
    </location>
</feature>
<dbReference type="Proteomes" id="UP000315496">
    <property type="component" value="Chromosome 3"/>
</dbReference>
<dbReference type="EMBL" id="VDLU01000003">
    <property type="protein sequence ID" value="TNJ27990.1"/>
    <property type="molecule type" value="Genomic_DNA"/>
</dbReference>
<evidence type="ECO:0000256" key="3">
    <source>
        <dbReference type="ARBA" id="ARBA00022448"/>
    </source>
</evidence>
<feature type="transmembrane region" description="Helical" evidence="7">
    <location>
        <begin position="340"/>
        <end position="358"/>
    </location>
</feature>
<evidence type="ECO:0000256" key="1">
    <source>
        <dbReference type="ARBA" id="ARBA00004141"/>
    </source>
</evidence>
<feature type="transmembrane region" description="Helical" evidence="7">
    <location>
        <begin position="146"/>
        <end position="167"/>
    </location>
</feature>
<comment type="caution">
    <text evidence="8">The sequence shown here is derived from an EMBL/GenBank/DDBJ whole genome shotgun (WGS) entry which is preliminary data.</text>
</comment>
<comment type="subcellular location">
    <subcellularLocation>
        <location evidence="1">Membrane</location>
        <topology evidence="1">Multi-pass membrane protein</topology>
    </subcellularLocation>
</comment>
<dbReference type="InterPro" id="IPR002259">
    <property type="entry name" value="Eqnu_transpt"/>
</dbReference>
<keyword evidence="5 7" id="KW-1133">Transmembrane helix</keyword>
<name>A0A4Z1SQM9_GIAMU</name>
<evidence type="ECO:0000256" key="7">
    <source>
        <dbReference type="SAM" id="Phobius"/>
    </source>
</evidence>
<proteinExistence type="inferred from homology"/>
<dbReference type="PRINTS" id="PR01130">
    <property type="entry name" value="DERENTRNSPRT"/>
</dbReference>
<keyword evidence="9" id="KW-1185">Reference proteome</keyword>
<feature type="transmembrane region" description="Helical" evidence="7">
    <location>
        <begin position="429"/>
        <end position="450"/>
    </location>
</feature>
<dbReference type="SUPFAM" id="SSF103473">
    <property type="entry name" value="MFS general substrate transporter"/>
    <property type="match status" value="1"/>
</dbReference>
<dbReference type="VEuPathDB" id="GiardiaDB:GMRT_13497"/>
<feature type="transmembrane region" description="Helical" evidence="7">
    <location>
        <begin position="289"/>
        <end position="320"/>
    </location>
</feature>
<feature type="transmembrane region" description="Helical" evidence="7">
    <location>
        <begin position="72"/>
        <end position="93"/>
    </location>
</feature>
<keyword evidence="4 7" id="KW-0812">Transmembrane</keyword>
<dbReference type="PANTHER" id="PTHR10332">
    <property type="entry name" value="EQUILIBRATIVE NUCLEOSIDE TRANSPORTER"/>
    <property type="match status" value="1"/>
</dbReference>
<accession>A0A4Z1SQM9</accession>
<feature type="transmembrane region" description="Helical" evidence="7">
    <location>
        <begin position="471"/>
        <end position="491"/>
    </location>
</feature>
<dbReference type="GO" id="GO:0005337">
    <property type="term" value="F:nucleoside transmembrane transporter activity"/>
    <property type="evidence" value="ECO:0007669"/>
    <property type="project" value="InterPro"/>
</dbReference>
<evidence type="ECO:0000256" key="2">
    <source>
        <dbReference type="ARBA" id="ARBA00007965"/>
    </source>
</evidence>
<evidence type="ECO:0000256" key="6">
    <source>
        <dbReference type="ARBA" id="ARBA00023136"/>
    </source>
</evidence>
<evidence type="ECO:0000256" key="5">
    <source>
        <dbReference type="ARBA" id="ARBA00022989"/>
    </source>
</evidence>
<dbReference type="PANTHER" id="PTHR10332:SF10">
    <property type="entry name" value="EQUILIBRATIVE NUCLEOSIDE TRANSPORTER 4"/>
    <property type="match status" value="1"/>
</dbReference>
<gene>
    <name evidence="8" type="ORF">GMRT_13497</name>
</gene>
<evidence type="ECO:0000256" key="4">
    <source>
        <dbReference type="ARBA" id="ARBA00022692"/>
    </source>
</evidence>
<feature type="transmembrane region" description="Helical" evidence="7">
    <location>
        <begin position="105"/>
        <end position="126"/>
    </location>
</feature>
<comment type="similarity">
    <text evidence="2">Belongs to the SLC29A/ENT transporter (TC 2.A.57) family.</text>
</comment>
<feature type="transmembrane region" description="Helical" evidence="7">
    <location>
        <begin position="226"/>
        <end position="245"/>
    </location>
</feature>
<keyword evidence="3" id="KW-0813">Transport</keyword>
<dbReference type="GO" id="GO:0005886">
    <property type="term" value="C:plasma membrane"/>
    <property type="evidence" value="ECO:0007669"/>
    <property type="project" value="TreeGrafter"/>
</dbReference>
<reference evidence="8 9" key="1">
    <citation type="submission" date="2019-05" db="EMBL/GenBank/DDBJ databases">
        <title>The compact genome of Giardia muris reveals important steps in the evolution of intestinal protozoan parasites.</title>
        <authorList>
            <person name="Xu F."/>
            <person name="Jimenez-Gonzalez A."/>
            <person name="Einarsson E."/>
            <person name="Astvaldsson A."/>
            <person name="Peirasmaki D."/>
            <person name="Eckmann L."/>
            <person name="Andersson J.O."/>
            <person name="Svard S.G."/>
            <person name="Jerlstrom-Hultqvist J."/>
        </authorList>
    </citation>
    <scope>NUCLEOTIDE SEQUENCE [LARGE SCALE GENOMIC DNA]</scope>
    <source>
        <strain evidence="8 9">Roberts-Thomson</strain>
    </source>
</reference>
<dbReference type="InterPro" id="IPR036259">
    <property type="entry name" value="MFS_trans_sf"/>
</dbReference>
<evidence type="ECO:0000313" key="8">
    <source>
        <dbReference type="EMBL" id="TNJ27990.1"/>
    </source>
</evidence>
<feature type="transmembrane region" description="Helical" evidence="7">
    <location>
        <begin position="187"/>
        <end position="206"/>
    </location>
</feature>
<dbReference type="AlphaFoldDB" id="A0A4Z1SQM9"/>
<evidence type="ECO:0000313" key="9">
    <source>
        <dbReference type="Proteomes" id="UP000315496"/>
    </source>
</evidence>
<keyword evidence="6 7" id="KW-0472">Membrane</keyword>
<dbReference type="Pfam" id="PF01733">
    <property type="entry name" value="Nucleoside_tran"/>
    <property type="match status" value="1"/>
</dbReference>